<protein>
    <submittedName>
        <fullName evidence="2">Uncharacterized protein</fullName>
    </submittedName>
</protein>
<organism evidence="2 3">
    <name type="scientific">Leptosia nina</name>
    <dbReference type="NCBI Taxonomy" id="320188"/>
    <lineage>
        <taxon>Eukaryota</taxon>
        <taxon>Metazoa</taxon>
        <taxon>Ecdysozoa</taxon>
        <taxon>Arthropoda</taxon>
        <taxon>Hexapoda</taxon>
        <taxon>Insecta</taxon>
        <taxon>Pterygota</taxon>
        <taxon>Neoptera</taxon>
        <taxon>Endopterygota</taxon>
        <taxon>Lepidoptera</taxon>
        <taxon>Glossata</taxon>
        <taxon>Ditrysia</taxon>
        <taxon>Papilionoidea</taxon>
        <taxon>Pieridae</taxon>
        <taxon>Pierinae</taxon>
        <taxon>Leptosia</taxon>
    </lineage>
</organism>
<evidence type="ECO:0000256" key="1">
    <source>
        <dbReference type="SAM" id="MobiDB-lite"/>
    </source>
</evidence>
<feature type="compositionally biased region" description="Basic residues" evidence="1">
    <location>
        <begin position="375"/>
        <end position="384"/>
    </location>
</feature>
<keyword evidence="3" id="KW-1185">Reference proteome</keyword>
<sequence>MNISRLHLDLGAASSSGFNAKAVSLSDVTAQITPTSVTSPVSTAAKVSQATKTTLSMPEPDIAFPAVLKGSQKQRVPPPVPPRGSPKAKRGGHQPTFDSKGDFNFSVDADDNFVYGHDYNFKDIACHVPLSDTIDISKLNTLEGIKPPNLFAQSNMMAKFDMKDAMRHQLDGDYDDKSFTDSSSDEEIIIEELKDVQYDKVTNVKTTKSRYQFFKFSKKSPTPTPIKVEECIYSESEDEMPPVKKPSTSPIEREISEPVIAKIEKPEKPNNRPKQGLMSGLSKKFPFTQSKKEKKVKPKIEIKTYTEEHGERSRDEAVCREKAKTQINMFQKNILKSNTESECSSITSMATHQVLKSVQHTNVDQKKEVFEKKAVKPRPGKRPAPKPPVATLQLPKPSNVTDKIRKFSVTVVPENRPPKTFGEIKRSSFKRLSDRKIFRMRKEFEVVL</sequence>
<gene>
    <name evidence="2" type="ORF">LNINA_LOCUS8310</name>
</gene>
<evidence type="ECO:0000313" key="2">
    <source>
        <dbReference type="EMBL" id="CAK1548965.1"/>
    </source>
</evidence>
<feature type="region of interest" description="Disordered" evidence="1">
    <location>
        <begin position="365"/>
        <end position="396"/>
    </location>
</feature>
<feature type="region of interest" description="Disordered" evidence="1">
    <location>
        <begin position="266"/>
        <end position="318"/>
    </location>
</feature>
<feature type="compositionally biased region" description="Basic and acidic residues" evidence="1">
    <location>
        <begin position="365"/>
        <end position="374"/>
    </location>
</feature>
<comment type="caution">
    <text evidence="2">The sequence shown here is derived from an EMBL/GenBank/DDBJ whole genome shotgun (WGS) entry which is preliminary data.</text>
</comment>
<reference evidence="2 3" key="1">
    <citation type="submission" date="2023-11" db="EMBL/GenBank/DDBJ databases">
        <authorList>
            <person name="Okamura Y."/>
        </authorList>
    </citation>
    <scope>NUCLEOTIDE SEQUENCE [LARGE SCALE GENOMIC DNA]</scope>
</reference>
<dbReference type="Proteomes" id="UP001497472">
    <property type="component" value="Unassembled WGS sequence"/>
</dbReference>
<accession>A0AAV1JJ66</accession>
<dbReference type="AlphaFoldDB" id="A0AAV1JJ66"/>
<dbReference type="EMBL" id="CAVLEF010000011">
    <property type="protein sequence ID" value="CAK1548965.1"/>
    <property type="molecule type" value="Genomic_DNA"/>
</dbReference>
<feature type="compositionally biased region" description="Basic and acidic residues" evidence="1">
    <location>
        <begin position="298"/>
        <end position="318"/>
    </location>
</feature>
<name>A0AAV1JJ66_9NEOP</name>
<feature type="region of interest" description="Disordered" evidence="1">
    <location>
        <begin position="69"/>
        <end position="101"/>
    </location>
</feature>
<evidence type="ECO:0000313" key="3">
    <source>
        <dbReference type="Proteomes" id="UP001497472"/>
    </source>
</evidence>
<proteinExistence type="predicted"/>